<evidence type="ECO:0000256" key="2">
    <source>
        <dbReference type="ARBA" id="ARBA00022448"/>
    </source>
</evidence>
<sequence length="251" mass="27369">MSGKKILEAKNVGICYRQRAGFLRYDHYWALKDVSFDLRAGETLGVIGANGAGKSTLLRMIAGIVEPDCGELWREPGTTASLLALNVGLKNELSGRENAIISGLLLGMSLAHIKSLLEDIHKFSGLGAFFERPVGSYSTGMRARLGFAVAIHADPDILLIDEVLGVGDQNFKDKSHKAMKQKISSNKTVVLVSHSMDAIKSLCDRVIWIHEGKSIICDEANYVTNGYLEVVGTALQEEVERRRAGIEPAEL</sequence>
<protein>
    <submittedName>
        <fullName evidence="6">ABC transporter ATP-binding protein</fullName>
    </submittedName>
</protein>
<dbReference type="Gene3D" id="3.40.50.300">
    <property type="entry name" value="P-loop containing nucleotide triphosphate hydrolases"/>
    <property type="match status" value="1"/>
</dbReference>
<evidence type="ECO:0000313" key="7">
    <source>
        <dbReference type="Proteomes" id="UP000581189"/>
    </source>
</evidence>
<keyword evidence="4 6" id="KW-0067">ATP-binding</keyword>
<dbReference type="SMART" id="SM00382">
    <property type="entry name" value="AAA"/>
    <property type="match status" value="1"/>
</dbReference>
<dbReference type="RefSeq" id="WP_182832709.1">
    <property type="nucleotide sequence ID" value="NZ_JACJFN010000001.1"/>
</dbReference>
<organism evidence="6 7">
    <name type="scientific">Aquipseudomonas guryensis</name>
    <dbReference type="NCBI Taxonomy" id="2759165"/>
    <lineage>
        <taxon>Bacteria</taxon>
        <taxon>Pseudomonadati</taxon>
        <taxon>Pseudomonadota</taxon>
        <taxon>Gammaproteobacteria</taxon>
        <taxon>Pseudomonadales</taxon>
        <taxon>Pseudomonadaceae</taxon>
        <taxon>Aquipseudomonas</taxon>
    </lineage>
</organism>
<dbReference type="GO" id="GO:0016887">
    <property type="term" value="F:ATP hydrolysis activity"/>
    <property type="evidence" value="ECO:0007669"/>
    <property type="project" value="InterPro"/>
</dbReference>
<dbReference type="InterPro" id="IPR003439">
    <property type="entry name" value="ABC_transporter-like_ATP-bd"/>
</dbReference>
<dbReference type="PANTHER" id="PTHR46743">
    <property type="entry name" value="TEICHOIC ACIDS EXPORT ATP-BINDING PROTEIN TAGH"/>
    <property type="match status" value="1"/>
</dbReference>
<evidence type="ECO:0000256" key="3">
    <source>
        <dbReference type="ARBA" id="ARBA00022741"/>
    </source>
</evidence>
<dbReference type="InterPro" id="IPR015860">
    <property type="entry name" value="ABC_transpr_TagH-like"/>
</dbReference>
<dbReference type="AlphaFoldDB" id="A0A7W4D9W9"/>
<feature type="domain" description="ABC transporter" evidence="5">
    <location>
        <begin position="7"/>
        <end position="236"/>
    </location>
</feature>
<accession>A0A7W4D9W9</accession>
<gene>
    <name evidence="6" type="ORF">H3H45_05520</name>
</gene>
<dbReference type="SUPFAM" id="SSF52540">
    <property type="entry name" value="P-loop containing nucleoside triphosphate hydrolases"/>
    <property type="match status" value="1"/>
</dbReference>
<keyword evidence="3" id="KW-0547">Nucleotide-binding</keyword>
<comment type="caution">
    <text evidence="6">The sequence shown here is derived from an EMBL/GenBank/DDBJ whole genome shotgun (WGS) entry which is preliminary data.</text>
</comment>
<evidence type="ECO:0000256" key="4">
    <source>
        <dbReference type="ARBA" id="ARBA00022840"/>
    </source>
</evidence>
<dbReference type="Pfam" id="PF00005">
    <property type="entry name" value="ABC_tran"/>
    <property type="match status" value="1"/>
</dbReference>
<dbReference type="InterPro" id="IPR050683">
    <property type="entry name" value="Bact_Polysacc_Export_ATP-bd"/>
</dbReference>
<proteinExistence type="inferred from homology"/>
<keyword evidence="2" id="KW-0813">Transport</keyword>
<evidence type="ECO:0000259" key="5">
    <source>
        <dbReference type="PROSITE" id="PS50893"/>
    </source>
</evidence>
<reference evidence="6 7" key="1">
    <citation type="submission" date="2020-08" db="EMBL/GenBank/DDBJ databases">
        <authorList>
            <person name="Kim C.M."/>
        </authorList>
    </citation>
    <scope>NUCLEOTIDE SEQUENCE [LARGE SCALE GENOMIC DNA]</scope>
    <source>
        <strain evidence="6 7">SR9</strain>
    </source>
</reference>
<dbReference type="GO" id="GO:0016020">
    <property type="term" value="C:membrane"/>
    <property type="evidence" value="ECO:0007669"/>
    <property type="project" value="InterPro"/>
</dbReference>
<dbReference type="PROSITE" id="PS50893">
    <property type="entry name" value="ABC_TRANSPORTER_2"/>
    <property type="match status" value="1"/>
</dbReference>
<dbReference type="GO" id="GO:0140359">
    <property type="term" value="F:ABC-type transporter activity"/>
    <property type="evidence" value="ECO:0007669"/>
    <property type="project" value="InterPro"/>
</dbReference>
<dbReference type="Proteomes" id="UP000581189">
    <property type="component" value="Unassembled WGS sequence"/>
</dbReference>
<dbReference type="InterPro" id="IPR003593">
    <property type="entry name" value="AAA+_ATPase"/>
</dbReference>
<dbReference type="InterPro" id="IPR027417">
    <property type="entry name" value="P-loop_NTPase"/>
</dbReference>
<evidence type="ECO:0000313" key="6">
    <source>
        <dbReference type="EMBL" id="MBB1518691.1"/>
    </source>
</evidence>
<evidence type="ECO:0000256" key="1">
    <source>
        <dbReference type="ARBA" id="ARBA00005417"/>
    </source>
</evidence>
<dbReference type="GO" id="GO:0005524">
    <property type="term" value="F:ATP binding"/>
    <property type="evidence" value="ECO:0007669"/>
    <property type="project" value="UniProtKB-KW"/>
</dbReference>
<dbReference type="EMBL" id="JACJFN010000001">
    <property type="protein sequence ID" value="MBB1518691.1"/>
    <property type="molecule type" value="Genomic_DNA"/>
</dbReference>
<dbReference type="CDD" id="cd03220">
    <property type="entry name" value="ABC_KpsT_Wzt"/>
    <property type="match status" value="1"/>
</dbReference>
<keyword evidence="7" id="KW-1185">Reference proteome</keyword>
<dbReference type="PANTHER" id="PTHR46743:SF2">
    <property type="entry name" value="TEICHOIC ACIDS EXPORT ATP-BINDING PROTEIN TAGH"/>
    <property type="match status" value="1"/>
</dbReference>
<comment type="similarity">
    <text evidence="1">Belongs to the ABC transporter superfamily.</text>
</comment>
<name>A0A7W4D9W9_9GAMM</name>